<evidence type="ECO:0000313" key="4">
    <source>
        <dbReference type="EMBL" id="STX38596.1"/>
    </source>
</evidence>
<evidence type="ECO:0000313" key="5">
    <source>
        <dbReference type="Proteomes" id="UP000254033"/>
    </source>
</evidence>
<dbReference type="RefSeq" id="WP_115175294.1">
    <property type="nucleotide sequence ID" value="NZ_UGNY01000001.1"/>
</dbReference>
<dbReference type="Pfam" id="PF18227">
    <property type="entry name" value="LepB_GAP_C"/>
    <property type="match status" value="1"/>
</dbReference>
<reference evidence="4 5" key="1">
    <citation type="submission" date="2018-06" db="EMBL/GenBank/DDBJ databases">
        <authorList>
            <consortium name="Pathogen Informatics"/>
            <person name="Doyle S."/>
        </authorList>
    </citation>
    <scope>NUCLEOTIDE SEQUENCE [LARGE SCALE GENOMIC DNA]</scope>
    <source>
        <strain evidence="4 5">NCTC11978</strain>
    </source>
</reference>
<evidence type="ECO:0000259" key="1">
    <source>
        <dbReference type="Pfam" id="PF18172"/>
    </source>
</evidence>
<dbReference type="Pfam" id="PF18640">
    <property type="entry name" value="LepB_N"/>
    <property type="match status" value="1"/>
</dbReference>
<feature type="domain" description="LepB GAP" evidence="1">
    <location>
        <begin position="337"/>
        <end position="500"/>
    </location>
</feature>
<dbReference type="InterPro" id="IPR040484">
    <property type="entry name" value="LepB_GAP_C"/>
</dbReference>
<dbReference type="EMBL" id="UGNY01000001">
    <property type="protein sequence ID" value="STX38596.1"/>
    <property type="molecule type" value="Genomic_DNA"/>
</dbReference>
<dbReference type="Pfam" id="PF18172">
    <property type="entry name" value="LepB_GAP_N"/>
    <property type="match status" value="1"/>
</dbReference>
<feature type="domain" description="LepB N-terminal" evidence="3">
    <location>
        <begin position="126"/>
        <end position="308"/>
    </location>
</feature>
<gene>
    <name evidence="4" type="ORF">NCTC11978_01782</name>
</gene>
<dbReference type="Gene3D" id="1.25.40.830">
    <property type="match status" value="1"/>
</dbReference>
<name>A0A378ITR1_9GAMM</name>
<protein>
    <submittedName>
        <fullName evidence="4">Substrate of the Dot/Icm secretion system, LepB-like</fullName>
    </submittedName>
</protein>
<dbReference type="InterPro" id="IPR041585">
    <property type="entry name" value="LepB_GAP_N"/>
</dbReference>
<feature type="domain" description="LepB GAP" evidence="2">
    <location>
        <begin position="506"/>
        <end position="571"/>
    </location>
</feature>
<accession>A0A378ITR1</accession>
<evidence type="ECO:0000259" key="3">
    <source>
        <dbReference type="Pfam" id="PF18640"/>
    </source>
</evidence>
<organism evidence="4 5">
    <name type="scientific">Legionella feeleii</name>
    <dbReference type="NCBI Taxonomy" id="453"/>
    <lineage>
        <taxon>Bacteria</taxon>
        <taxon>Pseudomonadati</taxon>
        <taxon>Pseudomonadota</taxon>
        <taxon>Gammaproteobacteria</taxon>
        <taxon>Legionellales</taxon>
        <taxon>Legionellaceae</taxon>
        <taxon>Legionella</taxon>
    </lineage>
</organism>
<evidence type="ECO:0000259" key="2">
    <source>
        <dbReference type="Pfam" id="PF18227"/>
    </source>
</evidence>
<dbReference type="Proteomes" id="UP000254033">
    <property type="component" value="Unassembled WGS sequence"/>
</dbReference>
<dbReference type="AlphaFoldDB" id="A0A378ITR1"/>
<proteinExistence type="predicted"/>
<dbReference type="Gene3D" id="1.20.120.1700">
    <property type="match status" value="2"/>
</dbReference>
<sequence>MPIYYNDKLLTKFKNKKGGKNHVEVDGFYRDPDGNEFFIKKPKDRKELFTELFAGLLLKEFIRRELIDEIYRDSFICADFIKFEDGSYGLIQPKVVFKELFKIIGTGYRDGSDRDPLWEMFCGPQYYILLTQLRQHFGLAVILMFSLLLGDNSVHSGNVVCLEVIAALAIDFIQFARIDWGAAFRYFGHKKNNEDLLNPFEYQGWFNPKGYTKGYFLNYKKIKGLFPAIAEQAKSFLARVDEAIFADMVACALQQMPVDLVDHETRTELTAYLCIESFNAVILGKEGNSQQFSRDLAEILHTRLTKMTGLQDFAVASAESSLSQIMFVESTPKAIALPVNLVTPFAEQMKIWFSILSASDEKSIFDFNTVELAKLVKQFNGFSNSLLRQAEILTGVLSTANREGSIPSHRTGHFLRCLFTMEDDLTPRFISYTEKRSPDVQPYWQAIEMVLTYSFNVVVLIKVLQNTQNSDELGKASAIHFLFGALKDSLESFGIAYQGLMQELQDTLLSMPGRQLAKCCLDEANFASTSLLIGFALKNQTLWLRMNQAFDEGHEEFNQDKVASEIVRLRQVHEDYSLFLTLVGELPLINAFDTKGVIVNKVSGLFEKLPESLQIELAPTLTRIQLEFNEWQRRLSVELESLDTLSEECDSSSGTSNKIETEVISSVESVVNPSSKQADETVANKLLFFLPAKITHFSRMVNESFIKNEGVSPPGSFHDYKLVSYSV</sequence>
<dbReference type="InterPro" id="IPR040519">
    <property type="entry name" value="LepB_N"/>
</dbReference>